<evidence type="ECO:0000256" key="1">
    <source>
        <dbReference type="ARBA" id="ARBA00001954"/>
    </source>
</evidence>
<evidence type="ECO:0000256" key="2">
    <source>
        <dbReference type="ARBA" id="ARBA00022964"/>
    </source>
</evidence>
<dbReference type="EMBL" id="CP045997">
    <property type="protein sequence ID" value="QHV94079.1"/>
    <property type="molecule type" value="Genomic_DNA"/>
</dbReference>
<keyword evidence="2" id="KW-0223">Dioxygenase</keyword>
<evidence type="ECO:0000313" key="9">
    <source>
        <dbReference type="Proteomes" id="UP000464577"/>
    </source>
</evidence>
<keyword evidence="9" id="KW-1185">Reference proteome</keyword>
<dbReference type="PANTHER" id="PTHR31136">
    <property type="entry name" value="DUF1338 DOMAIN-CONTAINING PROTEIN"/>
    <property type="match status" value="1"/>
</dbReference>
<dbReference type="KEGG" id="senf:GJR95_03125"/>
<comment type="similarity">
    <text evidence="5">Belongs to the 2-oxoadipate dioxygenase/decarboxylase family.</text>
</comment>
<dbReference type="RefSeq" id="WP_162384500.1">
    <property type="nucleotide sequence ID" value="NZ_CP045997.1"/>
</dbReference>
<dbReference type="GO" id="GO:0051213">
    <property type="term" value="F:dioxygenase activity"/>
    <property type="evidence" value="ECO:0007669"/>
    <property type="project" value="UniProtKB-KW"/>
</dbReference>
<dbReference type="SMART" id="SM01150">
    <property type="entry name" value="DUF1338"/>
    <property type="match status" value="1"/>
</dbReference>
<dbReference type="Proteomes" id="UP000464577">
    <property type="component" value="Chromosome"/>
</dbReference>
<evidence type="ECO:0000256" key="4">
    <source>
        <dbReference type="ARBA" id="ARBA00023004"/>
    </source>
</evidence>
<dbReference type="Pfam" id="PF07063">
    <property type="entry name" value="HGLS"/>
    <property type="match status" value="1"/>
</dbReference>
<comment type="cofactor">
    <cofactor evidence="1">
        <name>Fe(2+)</name>
        <dbReference type="ChEBI" id="CHEBI:29033"/>
    </cofactor>
</comment>
<keyword evidence="4" id="KW-0408">Iron</keyword>
<dbReference type="PANTHER" id="PTHR31136:SF5">
    <property type="entry name" value="2-OXOADIPATE DIOXYGENASE_DECARBOXYLASE, CHLOROPLASTIC"/>
    <property type="match status" value="1"/>
</dbReference>
<reference evidence="8 9" key="1">
    <citation type="submission" date="2019-11" db="EMBL/GenBank/DDBJ databases">
        <title>Spirosoma endbachense sp. nov., isolated from a natural salt meadow.</title>
        <authorList>
            <person name="Rojas J."/>
            <person name="Ambika Manirajan B."/>
            <person name="Ratering S."/>
            <person name="Suarez C."/>
            <person name="Geissler-Plaum R."/>
            <person name="Schnell S."/>
        </authorList>
    </citation>
    <scope>NUCLEOTIDE SEQUENCE [LARGE SCALE GENOMIC DNA]</scope>
    <source>
        <strain evidence="8 9">I-24</strain>
    </source>
</reference>
<evidence type="ECO:0000256" key="6">
    <source>
        <dbReference type="ARBA" id="ARBA00035023"/>
    </source>
</evidence>
<gene>
    <name evidence="8" type="ORF">GJR95_03125</name>
</gene>
<organism evidence="8 9">
    <name type="scientific">Spirosoma endbachense</name>
    <dbReference type="NCBI Taxonomy" id="2666025"/>
    <lineage>
        <taxon>Bacteria</taxon>
        <taxon>Pseudomonadati</taxon>
        <taxon>Bacteroidota</taxon>
        <taxon>Cytophagia</taxon>
        <taxon>Cytophagales</taxon>
        <taxon>Cytophagaceae</taxon>
        <taxon>Spirosoma</taxon>
    </lineage>
</organism>
<evidence type="ECO:0000256" key="7">
    <source>
        <dbReference type="ARBA" id="ARBA00035045"/>
    </source>
</evidence>
<proteinExistence type="inferred from homology"/>
<protein>
    <recommendedName>
        <fullName evidence="6">2-oxoadipate dioxygenase/decarboxylase</fullName>
        <ecNumber evidence="6">1.13.11.93</ecNumber>
    </recommendedName>
    <alternativeName>
        <fullName evidence="7">2-hydroxyglutarate synthase</fullName>
    </alternativeName>
</protein>
<accession>A0A6P1VR46</accession>
<dbReference type="Gene3D" id="3.10.180.50">
    <property type="match status" value="1"/>
</dbReference>
<dbReference type="AlphaFoldDB" id="A0A6P1VR46"/>
<sequence>MTSSLHNSTDTQTLDAVLGGLMRRYSERVPDVQNVINAMIDEGVIQTPDEIENDHIAFRTMGVANLGLASFEKIFRHYGYERRDEYNFIEKKLTAYWYAPPEPKYPRIFASELRVSELSNEAQRIIHRYTDTVTSDPVDALNLDDADAVDQFLHQPLWTTPTLADYQTLLKESEYAAWVIYNRYYLNHFTISVHNLKPGYNTIDEFVDFLTNRGFRLNSAGGTIKVSPDGDLRQASTVAQMIDAEFAGGDVFRIAGSYVEFAERRVLPPFRNLPPDQITRQHRREGFETGNADKIFESTFTAQTGK</sequence>
<name>A0A6P1VR46_9BACT</name>
<evidence type="ECO:0000256" key="5">
    <source>
        <dbReference type="ARBA" id="ARBA00035013"/>
    </source>
</evidence>
<dbReference type="CDD" id="cd16350">
    <property type="entry name" value="VOC_like"/>
    <property type="match status" value="1"/>
</dbReference>
<dbReference type="InterPro" id="IPR009770">
    <property type="entry name" value="HGLS"/>
</dbReference>
<dbReference type="EC" id="1.13.11.93" evidence="6"/>
<evidence type="ECO:0000313" key="8">
    <source>
        <dbReference type="EMBL" id="QHV94079.1"/>
    </source>
</evidence>
<evidence type="ECO:0000256" key="3">
    <source>
        <dbReference type="ARBA" id="ARBA00023002"/>
    </source>
</evidence>
<keyword evidence="3" id="KW-0560">Oxidoreductase</keyword>